<dbReference type="SUPFAM" id="SSF55961">
    <property type="entry name" value="Bet v1-like"/>
    <property type="match status" value="1"/>
</dbReference>
<dbReference type="AlphaFoldDB" id="A0A3M2IXE1"/>
<accession>A0A3M2IXE1</accession>
<feature type="domain" description="Activator of Hsp90 ATPase homologue 1/2-like C-terminal" evidence="2">
    <location>
        <begin position="23"/>
        <end position="159"/>
    </location>
</feature>
<proteinExistence type="inferred from homology"/>
<dbReference type="OrthoDB" id="5185819at2"/>
<evidence type="ECO:0000259" key="2">
    <source>
        <dbReference type="Pfam" id="PF08327"/>
    </source>
</evidence>
<comment type="similarity">
    <text evidence="1">Belongs to the AHA1 family.</text>
</comment>
<evidence type="ECO:0000313" key="3">
    <source>
        <dbReference type="EMBL" id="RMI03465.1"/>
    </source>
</evidence>
<dbReference type="InterPro" id="IPR023393">
    <property type="entry name" value="START-like_dom_sf"/>
</dbReference>
<gene>
    <name evidence="3" type="ORF">EBM89_19445</name>
</gene>
<dbReference type="CDD" id="cd07814">
    <property type="entry name" value="SRPBCC_CalC_Aha1-like"/>
    <property type="match status" value="1"/>
</dbReference>
<dbReference type="InterPro" id="IPR013538">
    <property type="entry name" value="ASHA1/2-like_C"/>
</dbReference>
<evidence type="ECO:0000256" key="1">
    <source>
        <dbReference type="ARBA" id="ARBA00006817"/>
    </source>
</evidence>
<dbReference type="EMBL" id="RFFI01000180">
    <property type="protein sequence ID" value="RMI03465.1"/>
    <property type="molecule type" value="Genomic_DNA"/>
</dbReference>
<reference evidence="3 4" key="1">
    <citation type="submission" date="2018-10" db="EMBL/GenBank/DDBJ databases">
        <title>Isolation, diversity and antifungal activity of actinobacteria from wheat.</title>
        <authorList>
            <person name="Han C."/>
        </authorList>
    </citation>
    <scope>NUCLEOTIDE SEQUENCE [LARGE SCALE GENOMIC DNA]</scope>
    <source>
        <strain evidence="3 4">NEAU-YY56</strain>
    </source>
</reference>
<comment type="caution">
    <text evidence="3">The sequence shown here is derived from an EMBL/GenBank/DDBJ whole genome shotgun (WGS) entry which is preliminary data.</text>
</comment>
<name>A0A3M2IXE1_9CELL</name>
<keyword evidence="4" id="KW-1185">Reference proteome</keyword>
<dbReference type="Proteomes" id="UP000269289">
    <property type="component" value="Unassembled WGS sequence"/>
</dbReference>
<sequence>MTVVDTIKDADTLTLTIVSEHAAPVDRVWQVWADPRQLERWWGPPTWPATFTEHDLVVGGRAAYYMTGPDGTRAHGLWRIRAVEPPHALEYEDRFADADGRPDDTMPTTIGRVELSATGTGTRMTVTSTFPSTEAMEQMAAMGMVEGMTLALGQIEGILAEG</sequence>
<organism evidence="3 4">
    <name type="scientific">Cellulomonas triticagri</name>
    <dbReference type="NCBI Taxonomy" id="2483352"/>
    <lineage>
        <taxon>Bacteria</taxon>
        <taxon>Bacillati</taxon>
        <taxon>Actinomycetota</taxon>
        <taxon>Actinomycetes</taxon>
        <taxon>Micrococcales</taxon>
        <taxon>Cellulomonadaceae</taxon>
        <taxon>Cellulomonas</taxon>
    </lineage>
</organism>
<dbReference type="Pfam" id="PF08327">
    <property type="entry name" value="AHSA1"/>
    <property type="match status" value="1"/>
</dbReference>
<dbReference type="Gene3D" id="3.30.530.20">
    <property type="match status" value="1"/>
</dbReference>
<dbReference type="RefSeq" id="WP_122151243.1">
    <property type="nucleotide sequence ID" value="NZ_RFFI01000180.1"/>
</dbReference>
<protein>
    <submittedName>
        <fullName evidence="3">SRPBCC domain-containing protein</fullName>
    </submittedName>
</protein>
<evidence type="ECO:0000313" key="4">
    <source>
        <dbReference type="Proteomes" id="UP000269289"/>
    </source>
</evidence>